<comment type="caution">
    <text evidence="8">The sequence shown here is derived from an EMBL/GenBank/DDBJ whole genome shotgun (WGS) entry which is preliminary data.</text>
</comment>
<dbReference type="SUPFAM" id="SSF75005">
    <property type="entry name" value="Arabinanase/levansucrase/invertase"/>
    <property type="match status" value="1"/>
</dbReference>
<evidence type="ECO:0000256" key="1">
    <source>
        <dbReference type="ARBA" id="ARBA00009865"/>
    </source>
</evidence>
<dbReference type="AlphaFoldDB" id="A0A1R1F1R9"/>
<dbReference type="GO" id="GO:0045493">
    <property type="term" value="P:xylan catabolic process"/>
    <property type="evidence" value="ECO:0007669"/>
    <property type="project" value="UniProtKB-KW"/>
</dbReference>
<evidence type="ECO:0000313" key="9">
    <source>
        <dbReference type="Proteomes" id="UP000187172"/>
    </source>
</evidence>
<evidence type="ECO:0000256" key="4">
    <source>
        <dbReference type="ARBA" id="ARBA00023277"/>
    </source>
</evidence>
<feature type="site" description="Important for catalytic activity, responsible for pKa modulation of the active site Glu and correct orientation of both the proton donor and substrate" evidence="6">
    <location>
        <position position="139"/>
    </location>
</feature>
<dbReference type="InterPro" id="IPR052176">
    <property type="entry name" value="Glycosyl_Hydrlase_43_Enz"/>
</dbReference>
<dbReference type="STRING" id="297318.BK138_05705"/>
<keyword evidence="3 7" id="KW-0378">Hydrolase</keyword>
<organism evidence="8 9">
    <name type="scientific">Paenibacillus rhizosphaerae</name>
    <dbReference type="NCBI Taxonomy" id="297318"/>
    <lineage>
        <taxon>Bacteria</taxon>
        <taxon>Bacillati</taxon>
        <taxon>Bacillota</taxon>
        <taxon>Bacilli</taxon>
        <taxon>Bacillales</taxon>
        <taxon>Paenibacillaceae</taxon>
        <taxon>Paenibacillus</taxon>
    </lineage>
</organism>
<dbReference type="Pfam" id="PF04616">
    <property type="entry name" value="Glyco_hydro_43"/>
    <property type="match status" value="1"/>
</dbReference>
<gene>
    <name evidence="8" type="ORF">BK138_05705</name>
</gene>
<dbReference type="InterPro" id="IPR006710">
    <property type="entry name" value="Glyco_hydro_43"/>
</dbReference>
<dbReference type="EMBL" id="MRTP01000001">
    <property type="protein sequence ID" value="OMF58059.1"/>
    <property type="molecule type" value="Genomic_DNA"/>
</dbReference>
<dbReference type="Proteomes" id="UP000187172">
    <property type="component" value="Unassembled WGS sequence"/>
</dbReference>
<accession>A0A1R1F1R9</accession>
<dbReference type="Gene3D" id="2.115.10.20">
    <property type="entry name" value="Glycosyl hydrolase domain, family 43"/>
    <property type="match status" value="1"/>
</dbReference>
<name>A0A1R1F1R9_9BACL</name>
<keyword evidence="2" id="KW-0858">Xylan degradation</keyword>
<dbReference type="RefSeq" id="WP_076167141.1">
    <property type="nucleotide sequence ID" value="NZ_MRTP01000001.1"/>
</dbReference>
<dbReference type="PANTHER" id="PTHR43772">
    <property type="entry name" value="ENDO-1,4-BETA-XYLANASE"/>
    <property type="match status" value="1"/>
</dbReference>
<keyword evidence="9" id="KW-1185">Reference proteome</keyword>
<evidence type="ECO:0000313" key="8">
    <source>
        <dbReference type="EMBL" id="OMF58059.1"/>
    </source>
</evidence>
<keyword evidence="2" id="KW-0624">Polysaccharide degradation</keyword>
<protein>
    <submittedName>
        <fullName evidence="8">Arabinan endo-1,5-alpha-L-arabinosidase</fullName>
    </submittedName>
</protein>
<dbReference type="CDD" id="cd18827">
    <property type="entry name" value="GH43_XlnD-like"/>
    <property type="match status" value="1"/>
</dbReference>
<sequence>MNLKDNDRRSGNPIFPGWYADPEPRIFEGRYWVYPTYSAAYDDQTFFDAFYSDDLVHWTKVEQILEMKDISWARRAMWAPSPIERNGRYYYYFAANDIQSNEELGGIGVAVADRPEGPFRDALGKPLIDQFYHGAQPIDPHVFIDDDGQAYLYYGGWKHCNVVKLNEDMVSIAPFSDGEVYKEITPENFVEGPCMIKREGKYYFMWAEGGWGGPDYSVGYAVSDSPLGPFVREAKILQQDPEVATGAGHHGVIQIPGEDEWYIVYHRRPLSETAANHREVCIDRMEFDHEGRIRPVKLTFEGVPPRTLPTHEKSDS</sequence>
<dbReference type="InterPro" id="IPR023296">
    <property type="entry name" value="Glyco_hydro_beta-prop_sf"/>
</dbReference>
<evidence type="ECO:0000256" key="7">
    <source>
        <dbReference type="RuleBase" id="RU361187"/>
    </source>
</evidence>
<keyword evidence="4" id="KW-0119">Carbohydrate metabolism</keyword>
<dbReference type="PANTHER" id="PTHR43772:SF2">
    <property type="entry name" value="PUTATIVE (AFU_ORTHOLOGUE AFUA_2G04480)-RELATED"/>
    <property type="match status" value="1"/>
</dbReference>
<keyword evidence="5 7" id="KW-0326">Glycosidase</keyword>
<dbReference type="GO" id="GO:0004553">
    <property type="term" value="F:hydrolase activity, hydrolyzing O-glycosyl compounds"/>
    <property type="evidence" value="ECO:0007669"/>
    <property type="project" value="InterPro"/>
</dbReference>
<evidence type="ECO:0000256" key="2">
    <source>
        <dbReference type="ARBA" id="ARBA00022651"/>
    </source>
</evidence>
<comment type="similarity">
    <text evidence="1 7">Belongs to the glycosyl hydrolase 43 family.</text>
</comment>
<reference evidence="8 9" key="1">
    <citation type="submission" date="2016-11" db="EMBL/GenBank/DDBJ databases">
        <title>Paenibacillus species isolates.</title>
        <authorList>
            <person name="Beno S.M."/>
        </authorList>
    </citation>
    <scope>NUCLEOTIDE SEQUENCE [LARGE SCALE GENOMIC DNA]</scope>
    <source>
        <strain evidence="8 9">FSL R5-0378</strain>
    </source>
</reference>
<evidence type="ECO:0000256" key="6">
    <source>
        <dbReference type="PIRSR" id="PIRSR606710-2"/>
    </source>
</evidence>
<evidence type="ECO:0000256" key="5">
    <source>
        <dbReference type="ARBA" id="ARBA00023295"/>
    </source>
</evidence>
<evidence type="ECO:0000256" key="3">
    <source>
        <dbReference type="ARBA" id="ARBA00022801"/>
    </source>
</evidence>
<proteinExistence type="inferred from homology"/>